<dbReference type="RefSeq" id="WP_011166052.1">
    <property type="nucleotide sequence ID" value="NC_005363.1"/>
</dbReference>
<organism evidence="5 6">
    <name type="scientific">Bdellovibrio bacteriovorus (strain ATCC 15356 / DSM 50701 / NCIMB 9529 / HD100)</name>
    <dbReference type="NCBI Taxonomy" id="264462"/>
    <lineage>
        <taxon>Bacteria</taxon>
        <taxon>Pseudomonadati</taxon>
        <taxon>Bdellovibrionota</taxon>
        <taxon>Bdellovibrionia</taxon>
        <taxon>Bdellovibrionales</taxon>
        <taxon>Pseudobdellovibrionaceae</taxon>
        <taxon>Bdellovibrio</taxon>
    </lineage>
</organism>
<protein>
    <recommendedName>
        <fullName evidence="4">Sulfatase-modifying factor enzyme-like domain-containing protein</fullName>
    </recommendedName>
</protein>
<evidence type="ECO:0000313" key="6">
    <source>
        <dbReference type="Proteomes" id="UP000008080"/>
    </source>
</evidence>
<dbReference type="HOGENOM" id="CLU_606447_0_0_7"/>
<dbReference type="EMBL" id="BX842656">
    <property type="protein sequence ID" value="CAE81109.1"/>
    <property type="molecule type" value="Genomic_DNA"/>
</dbReference>
<proteinExistence type="predicted"/>
<reference evidence="5 6" key="1">
    <citation type="journal article" date="2004" name="Science">
        <title>A predator unmasked: life cycle of Bdellovibrio bacteriovorus from a genomic perspective.</title>
        <authorList>
            <person name="Rendulic S."/>
            <person name="Jagtap P."/>
            <person name="Rosinus A."/>
            <person name="Eppinger M."/>
            <person name="Baar C."/>
            <person name="Lanz C."/>
            <person name="Keller H."/>
            <person name="Lambert C."/>
            <person name="Evans K.J."/>
            <person name="Goesmann A."/>
            <person name="Meyer F."/>
            <person name="Sockett R.E."/>
            <person name="Schuster S.C."/>
        </authorList>
    </citation>
    <scope>NUCLEOTIDE SEQUENCE [LARGE SCALE GENOMIC DNA]</scope>
    <source>
        <strain evidence="6">ATCC 15356 / DSM 50701 / NCIMB 9529 / HD100</strain>
    </source>
</reference>
<dbReference type="InterPro" id="IPR005532">
    <property type="entry name" value="SUMF_dom"/>
</dbReference>
<feature type="compositionally biased region" description="Pro residues" evidence="2">
    <location>
        <begin position="59"/>
        <end position="188"/>
    </location>
</feature>
<dbReference type="SUPFAM" id="SSF56436">
    <property type="entry name" value="C-type lectin-like"/>
    <property type="match status" value="1"/>
</dbReference>
<accession>Q6MH18</accession>
<feature type="region of interest" description="Disordered" evidence="2">
    <location>
        <begin position="19"/>
        <end position="188"/>
    </location>
</feature>
<dbReference type="PANTHER" id="PTHR13037:SF24">
    <property type="entry name" value="POLYCOMB PROTEIN PCL-RELATED"/>
    <property type="match status" value="1"/>
</dbReference>
<feature type="domain" description="Sulfatase-modifying factor enzyme-like" evidence="4">
    <location>
        <begin position="246"/>
        <end position="375"/>
    </location>
</feature>
<dbReference type="Proteomes" id="UP000008080">
    <property type="component" value="Chromosome"/>
</dbReference>
<dbReference type="STRING" id="264462.Bd3745"/>
<evidence type="ECO:0000259" key="4">
    <source>
        <dbReference type="Pfam" id="PF03781"/>
    </source>
</evidence>
<dbReference type="Gene3D" id="3.90.1580.10">
    <property type="entry name" value="paralog of FGE (formylglycine-generating enzyme)"/>
    <property type="match status" value="1"/>
</dbReference>
<dbReference type="PROSITE" id="PS51257">
    <property type="entry name" value="PROKAR_LIPOPROTEIN"/>
    <property type="match status" value="1"/>
</dbReference>
<dbReference type="PANTHER" id="PTHR13037">
    <property type="entry name" value="FORMIN"/>
    <property type="match status" value="1"/>
</dbReference>
<feature type="compositionally biased region" description="Pro residues" evidence="2">
    <location>
        <begin position="41"/>
        <end position="50"/>
    </location>
</feature>
<feature type="signal peptide" evidence="3">
    <location>
        <begin position="1"/>
        <end position="21"/>
    </location>
</feature>
<evidence type="ECO:0000313" key="5">
    <source>
        <dbReference type="EMBL" id="CAE81109.1"/>
    </source>
</evidence>
<evidence type="ECO:0000256" key="1">
    <source>
        <dbReference type="ARBA" id="ARBA00022581"/>
    </source>
</evidence>
<name>Q6MH18_BDEBA</name>
<gene>
    <name evidence="5" type="ordered locus">Bd3745</name>
</gene>
<dbReference type="AlphaFoldDB" id="Q6MH18"/>
<dbReference type="InterPro" id="IPR042095">
    <property type="entry name" value="SUMF_sf"/>
</dbReference>
<keyword evidence="1" id="KW-0945">Host-virus interaction</keyword>
<keyword evidence="6" id="KW-1185">Reference proteome</keyword>
<dbReference type="KEGG" id="bba:Bd3745"/>
<dbReference type="InterPro" id="IPR016187">
    <property type="entry name" value="CTDL_fold"/>
</dbReference>
<dbReference type="GeneID" id="93014716"/>
<keyword evidence="3" id="KW-0732">Signal</keyword>
<dbReference type="Pfam" id="PF03781">
    <property type="entry name" value="FGE-sulfatase"/>
    <property type="match status" value="1"/>
</dbReference>
<evidence type="ECO:0000256" key="2">
    <source>
        <dbReference type="SAM" id="MobiDB-lite"/>
    </source>
</evidence>
<feature type="chain" id="PRO_5004277493" description="Sulfatase-modifying factor enzyme-like domain-containing protein" evidence="3">
    <location>
        <begin position="22"/>
        <end position="451"/>
    </location>
</feature>
<dbReference type="eggNOG" id="COG1262">
    <property type="taxonomic scope" value="Bacteria"/>
</dbReference>
<evidence type="ECO:0000256" key="3">
    <source>
        <dbReference type="SAM" id="SignalP"/>
    </source>
</evidence>
<sequence>MKNLPRIILCLSLTTALSACSGGFSGKKSGQDDQASENPPQSSPTQPPSQSPGQGQTPTPSPEPVPAPAPEEPAPTPEPSPAPTPEEPTPAPAPAPEPAPAPAPQPAPEPAPVPAPTPDPTPAPVPTPTPEPSPAPAPEPSPAPAPQPTPDPAPAPTPAPEPAPEPTPAPTPTPVPVPEPAPVPEPVPTPVSGCPENYELVAANSTVKTEAFCIAKFEMKKVGGKAVSTAANKPWLATKAAAIDACAALGAGYRLPTNSEWNAAALEIYYNQENWIDKNKKDTLYTGYYSGWSEPVEVKDPTNPYDSTGKTSGSERRTFVLASGKVIWDFGGNAWEWVSDTIYGNSYNPDLSSFYGRQYHNNNWDVKPGSKALFDFTGLADAGKKDTSMGNLFGGSSGKVIRGGALCMHSKGTTGIFTANIGDITADEMQAPASWNLKINNIGFRCVTKPQ</sequence>